<dbReference type="InterPro" id="IPR011051">
    <property type="entry name" value="RmlC_Cupin_sf"/>
</dbReference>
<comment type="caution">
    <text evidence="2">The sequence shown here is derived from an EMBL/GenBank/DDBJ whole genome shotgun (WGS) entry which is preliminary data.</text>
</comment>
<reference evidence="2 3" key="1">
    <citation type="submission" date="2020-05" db="EMBL/GenBank/DDBJ databases">
        <authorList>
            <person name="Khan S.A."/>
            <person name="Jeon C.O."/>
            <person name="Chun B.H."/>
        </authorList>
    </citation>
    <scope>NUCLEOTIDE SEQUENCE [LARGE SCALE GENOMIC DNA]</scope>
    <source>
        <strain evidence="2 3">B156</strain>
    </source>
</reference>
<reference evidence="2 3" key="2">
    <citation type="submission" date="2020-06" db="EMBL/GenBank/DDBJ databases">
        <title>Ramlibacter rhizophilus sp. nov., isolated from rhizosphere soil of national flower Mugunghwa from South Korea.</title>
        <authorList>
            <person name="Zheng-Fei Y."/>
            <person name="Huan T."/>
        </authorList>
    </citation>
    <scope>NUCLEOTIDE SEQUENCE [LARGE SCALE GENOMIC DNA]</scope>
    <source>
        <strain evidence="2 3">B156</strain>
    </source>
</reference>
<dbReference type="InterPro" id="IPR014710">
    <property type="entry name" value="RmlC-like_jellyroll"/>
</dbReference>
<dbReference type="Proteomes" id="UP000552954">
    <property type="component" value="Unassembled WGS sequence"/>
</dbReference>
<proteinExistence type="predicted"/>
<organism evidence="2 3">
    <name type="scientific">Ramlibacter montanisoli</name>
    <dbReference type="NCBI Taxonomy" id="2732512"/>
    <lineage>
        <taxon>Bacteria</taxon>
        <taxon>Pseudomonadati</taxon>
        <taxon>Pseudomonadota</taxon>
        <taxon>Betaproteobacteria</taxon>
        <taxon>Burkholderiales</taxon>
        <taxon>Comamonadaceae</taxon>
        <taxon>Ramlibacter</taxon>
    </lineage>
</organism>
<evidence type="ECO:0000313" key="3">
    <source>
        <dbReference type="Proteomes" id="UP000552954"/>
    </source>
</evidence>
<feature type="domain" description="Cupin type-2" evidence="1">
    <location>
        <begin position="69"/>
        <end position="118"/>
    </location>
</feature>
<keyword evidence="3" id="KW-1185">Reference proteome</keyword>
<dbReference type="EMBL" id="JABFCS010000001">
    <property type="protein sequence ID" value="NNU44658.1"/>
    <property type="molecule type" value="Genomic_DNA"/>
</dbReference>
<dbReference type="AlphaFoldDB" id="A0A849K8K1"/>
<accession>A0A849K8K1</accession>
<dbReference type="Gene3D" id="2.60.120.10">
    <property type="entry name" value="Jelly Rolls"/>
    <property type="match status" value="1"/>
</dbReference>
<gene>
    <name evidence="2" type="ORF">HK415_18095</name>
</gene>
<dbReference type="SUPFAM" id="SSF51182">
    <property type="entry name" value="RmlC-like cupins"/>
    <property type="match status" value="1"/>
</dbReference>
<dbReference type="InterPro" id="IPR013096">
    <property type="entry name" value="Cupin_2"/>
</dbReference>
<name>A0A849K8K1_9BURK</name>
<dbReference type="Pfam" id="PF07883">
    <property type="entry name" value="Cupin_2"/>
    <property type="match status" value="1"/>
</dbReference>
<protein>
    <submittedName>
        <fullName evidence="2">Cupin domain-containing protein</fullName>
    </submittedName>
</protein>
<evidence type="ECO:0000259" key="1">
    <source>
        <dbReference type="Pfam" id="PF07883"/>
    </source>
</evidence>
<evidence type="ECO:0000313" key="2">
    <source>
        <dbReference type="EMBL" id="NNU44658.1"/>
    </source>
</evidence>
<sequence>MRRSSGTCPATWACCRRTRCRCKPSCPSPWPKCRCRAYHEAVTYPLPFSEFEAAERAIGCDEVIARSWEPDTTIATHSHPFRARALVVQGEMWLTVEGATQHLRPGDRFDLPAGKPHAERYGPEGATYWVARSNARAS</sequence>